<dbReference type="InterPro" id="IPR029485">
    <property type="entry name" value="CAT_C"/>
</dbReference>
<dbReference type="Proteomes" id="UP001530293">
    <property type="component" value="Unassembled WGS sequence"/>
</dbReference>
<feature type="transmembrane region" description="Helical" evidence="6">
    <location>
        <begin position="524"/>
        <end position="544"/>
    </location>
</feature>
<feature type="compositionally biased region" description="Low complexity" evidence="5">
    <location>
        <begin position="44"/>
        <end position="56"/>
    </location>
</feature>
<keyword evidence="3 6" id="KW-1133">Transmembrane helix</keyword>
<organism evidence="8 9">
    <name type="scientific">Discostella pseudostelligera</name>
    <dbReference type="NCBI Taxonomy" id="259834"/>
    <lineage>
        <taxon>Eukaryota</taxon>
        <taxon>Sar</taxon>
        <taxon>Stramenopiles</taxon>
        <taxon>Ochrophyta</taxon>
        <taxon>Bacillariophyta</taxon>
        <taxon>Coscinodiscophyceae</taxon>
        <taxon>Thalassiosirophycidae</taxon>
        <taxon>Stephanodiscales</taxon>
        <taxon>Stephanodiscaceae</taxon>
        <taxon>Discostella</taxon>
    </lineage>
</organism>
<feature type="transmembrane region" description="Helical" evidence="6">
    <location>
        <begin position="688"/>
        <end position="709"/>
    </location>
</feature>
<evidence type="ECO:0000256" key="5">
    <source>
        <dbReference type="SAM" id="MobiDB-lite"/>
    </source>
</evidence>
<keyword evidence="2 6" id="KW-0812">Transmembrane</keyword>
<feature type="transmembrane region" description="Helical" evidence="6">
    <location>
        <begin position="664"/>
        <end position="681"/>
    </location>
</feature>
<name>A0ABD3M549_9STRA</name>
<proteinExistence type="predicted"/>
<dbReference type="PANTHER" id="PTHR43243:SF82">
    <property type="entry name" value="CATIONIC AMINO ACID TRANSPORTER C-TERMINAL DOMAIN-CONTAINING PROTEIN"/>
    <property type="match status" value="1"/>
</dbReference>
<feature type="compositionally biased region" description="Low complexity" evidence="5">
    <location>
        <begin position="14"/>
        <end position="27"/>
    </location>
</feature>
<evidence type="ECO:0000256" key="4">
    <source>
        <dbReference type="ARBA" id="ARBA00023136"/>
    </source>
</evidence>
<keyword evidence="4 6" id="KW-0472">Membrane</keyword>
<accession>A0ABD3M549</accession>
<dbReference type="GO" id="GO:0016020">
    <property type="term" value="C:membrane"/>
    <property type="evidence" value="ECO:0007669"/>
    <property type="project" value="UniProtKB-SubCell"/>
</dbReference>
<reference evidence="8 9" key="1">
    <citation type="submission" date="2024-10" db="EMBL/GenBank/DDBJ databases">
        <title>Updated reference genomes for cyclostephanoid diatoms.</title>
        <authorList>
            <person name="Roberts W.R."/>
            <person name="Alverson A.J."/>
        </authorList>
    </citation>
    <scope>NUCLEOTIDE SEQUENCE [LARGE SCALE GENOMIC DNA]</scope>
    <source>
        <strain evidence="8 9">AJA232-27</strain>
    </source>
</reference>
<feature type="domain" description="Cationic amino acid transporter C-terminal" evidence="7">
    <location>
        <begin position="660"/>
        <end position="707"/>
    </location>
</feature>
<dbReference type="Pfam" id="PF13520">
    <property type="entry name" value="AA_permease_2"/>
    <property type="match status" value="1"/>
</dbReference>
<evidence type="ECO:0000256" key="6">
    <source>
        <dbReference type="SAM" id="Phobius"/>
    </source>
</evidence>
<feature type="transmembrane region" description="Helical" evidence="6">
    <location>
        <begin position="429"/>
        <end position="454"/>
    </location>
</feature>
<evidence type="ECO:0000259" key="7">
    <source>
        <dbReference type="Pfam" id="PF13906"/>
    </source>
</evidence>
<dbReference type="Gene3D" id="1.20.1740.10">
    <property type="entry name" value="Amino acid/polyamine transporter I"/>
    <property type="match status" value="1"/>
</dbReference>
<feature type="transmembrane region" description="Helical" evidence="6">
    <location>
        <begin position="329"/>
        <end position="348"/>
    </location>
</feature>
<feature type="transmembrane region" description="Helical" evidence="6">
    <location>
        <begin position="204"/>
        <end position="226"/>
    </location>
</feature>
<evidence type="ECO:0000313" key="8">
    <source>
        <dbReference type="EMBL" id="KAL3759159.1"/>
    </source>
</evidence>
<feature type="transmembrane region" description="Helical" evidence="6">
    <location>
        <begin position="607"/>
        <end position="629"/>
    </location>
</feature>
<evidence type="ECO:0000256" key="2">
    <source>
        <dbReference type="ARBA" id="ARBA00022692"/>
    </source>
</evidence>
<gene>
    <name evidence="8" type="ORF">ACHAWU_002040</name>
</gene>
<comment type="subcellular location">
    <subcellularLocation>
        <location evidence="1">Membrane</location>
        <topology evidence="1">Multi-pass membrane protein</topology>
    </subcellularLocation>
</comment>
<keyword evidence="9" id="KW-1185">Reference proteome</keyword>
<feature type="transmembrane region" description="Helical" evidence="6">
    <location>
        <begin position="360"/>
        <end position="383"/>
    </location>
</feature>
<protein>
    <recommendedName>
        <fullName evidence="7">Cationic amino acid transporter C-terminal domain-containing protein</fullName>
    </recommendedName>
</protein>
<dbReference type="InterPro" id="IPR002293">
    <property type="entry name" value="AA/rel_permease1"/>
</dbReference>
<comment type="caution">
    <text evidence="8">The sequence shown here is derived from an EMBL/GenBank/DDBJ whole genome shotgun (WGS) entry which is preliminary data.</text>
</comment>
<evidence type="ECO:0000256" key="1">
    <source>
        <dbReference type="ARBA" id="ARBA00004141"/>
    </source>
</evidence>
<feature type="transmembrane region" description="Helical" evidence="6">
    <location>
        <begin position="551"/>
        <end position="571"/>
    </location>
</feature>
<feature type="compositionally biased region" description="Low complexity" evidence="5">
    <location>
        <begin position="98"/>
        <end position="108"/>
    </location>
</feature>
<feature type="transmembrane region" description="Helical" evidence="6">
    <location>
        <begin position="232"/>
        <end position="254"/>
    </location>
</feature>
<feature type="transmembrane region" description="Helical" evidence="6">
    <location>
        <begin position="583"/>
        <end position="600"/>
    </location>
</feature>
<feature type="region of interest" description="Disordered" evidence="5">
    <location>
        <begin position="1"/>
        <end position="113"/>
    </location>
</feature>
<sequence length="760" mass="82390">MPPPKWCQNIKQASSSSSHQQQQHQHQLVPPSQTSPWYHAANELASPSPSLSTAAPNVPQHLYLHHQSSTDLRLPSSAPSRGLGSMRRARRAEDDVDSNSSYDSSSNSPRLLQQQHLDRSNSLPLLKRSRSNPFLQKPLHLSRESLPLLLGSRQQQQFGSMLSMQSNLNSERGGDDAPAQTKELHSPPVITHGHVERHLSLIDLIAVGVGGTLGTGFFLLCSLLSSSYAGPASIFCWLVSAIPALLSGFCFAELAGQIPAAGSTYAYVYASMGELPATVAAGCLSLEYLVSAGAVARGWGDNMVEWILTKPGVDNDGWMAHILQPGWNFNPLAFVLSALVAMLLLGGVKESKNVTNYFTVLKMMGIVIITLTGFSLLDVRNLIPLLPPTLGANGFFRGSTVSFMGYLGFDEVCCLTAEAMDPQKNMPRAIMWTIAILTVSYMAGTLALSGMLPYDQINSVSGFRDAFEARDVEWASTMASLGELVFLPLVVLVALMAQPRLTFALACDGLMPSWFGQVDDSGNMLNGTLFAGVLMTIIASFVRLQYLNDFISAGVLVAFSMTNSSLVLLRYESPDYSPGLLEKLLLGFNAICFVSSLLLTHTCTSTIGRIITVLSCLSALMTCILIKLWCPAASYFGGKTRRATTQHITVGIVSVDEEYFRTPFVPYLPCLGMAVNWYLIAQLPWNDLAFLTMFLGCAVIFYFSFGHFYSVGNNGGWDAYESCGLSIAMTSEVVGVVDDSVHGLPIDDCGEKNSINKDQG</sequence>
<evidence type="ECO:0000256" key="3">
    <source>
        <dbReference type="ARBA" id="ARBA00022989"/>
    </source>
</evidence>
<dbReference type="AlphaFoldDB" id="A0ABD3M549"/>
<dbReference type="PANTHER" id="PTHR43243">
    <property type="entry name" value="INNER MEMBRANE TRANSPORTER YGJI-RELATED"/>
    <property type="match status" value="1"/>
</dbReference>
<evidence type="ECO:0000313" key="9">
    <source>
        <dbReference type="Proteomes" id="UP001530293"/>
    </source>
</evidence>
<dbReference type="EMBL" id="JALLBG020000212">
    <property type="protein sequence ID" value="KAL3759159.1"/>
    <property type="molecule type" value="Genomic_DNA"/>
</dbReference>
<dbReference type="Pfam" id="PF13906">
    <property type="entry name" value="AA_permease_C"/>
    <property type="match status" value="1"/>
</dbReference>